<reference evidence="1 2" key="1">
    <citation type="journal article" date="2020" name="IScience">
        <title>Genome Sequencing of the Endangered Kingdonia uniflora (Circaeasteraceae, Ranunculales) Reveals Potential Mechanisms of Evolutionary Specialization.</title>
        <authorList>
            <person name="Sun Y."/>
            <person name="Deng T."/>
            <person name="Zhang A."/>
            <person name="Moore M.J."/>
            <person name="Landis J.B."/>
            <person name="Lin N."/>
            <person name="Zhang H."/>
            <person name="Zhang X."/>
            <person name="Huang J."/>
            <person name="Zhang X."/>
            <person name="Sun H."/>
            <person name="Wang H."/>
        </authorList>
    </citation>
    <scope>NUCLEOTIDE SEQUENCE [LARGE SCALE GENOMIC DNA]</scope>
    <source>
        <strain evidence="1">TB1705</strain>
        <tissue evidence="1">Leaf</tissue>
    </source>
</reference>
<comment type="caution">
    <text evidence="1">The sequence shown here is derived from an EMBL/GenBank/DDBJ whole genome shotgun (WGS) entry which is preliminary data.</text>
</comment>
<keyword evidence="2" id="KW-1185">Reference proteome</keyword>
<dbReference type="AlphaFoldDB" id="A0A7J7KX32"/>
<organism evidence="1 2">
    <name type="scientific">Kingdonia uniflora</name>
    <dbReference type="NCBI Taxonomy" id="39325"/>
    <lineage>
        <taxon>Eukaryota</taxon>
        <taxon>Viridiplantae</taxon>
        <taxon>Streptophyta</taxon>
        <taxon>Embryophyta</taxon>
        <taxon>Tracheophyta</taxon>
        <taxon>Spermatophyta</taxon>
        <taxon>Magnoliopsida</taxon>
        <taxon>Ranunculales</taxon>
        <taxon>Circaeasteraceae</taxon>
        <taxon>Kingdonia</taxon>
    </lineage>
</organism>
<dbReference type="EMBL" id="JACGCM010002827">
    <property type="protein sequence ID" value="KAF6134878.1"/>
    <property type="molecule type" value="Genomic_DNA"/>
</dbReference>
<name>A0A7J7KX32_9MAGN</name>
<protein>
    <submittedName>
        <fullName evidence="1">Uncharacterized protein</fullName>
    </submittedName>
</protein>
<evidence type="ECO:0000313" key="2">
    <source>
        <dbReference type="Proteomes" id="UP000541444"/>
    </source>
</evidence>
<evidence type="ECO:0000313" key="1">
    <source>
        <dbReference type="EMBL" id="KAF6134878.1"/>
    </source>
</evidence>
<accession>A0A7J7KX32</accession>
<sequence length="59" mass="6771">MPSSQLTRQNSGTRCWTTAVSNPANIVVRTDSRYKPVIPRRYRCNLTSHGDSSHPMFYK</sequence>
<proteinExistence type="predicted"/>
<gene>
    <name evidence="1" type="ORF">GIB67_002279</name>
</gene>
<dbReference type="Proteomes" id="UP000541444">
    <property type="component" value="Unassembled WGS sequence"/>
</dbReference>